<accession>A0A2R8B224</accession>
<gene>
    <name evidence="1" type="ORF">DEA8626_00190</name>
</gene>
<evidence type="ECO:0008006" key="3">
    <source>
        <dbReference type="Google" id="ProtNLM"/>
    </source>
</evidence>
<protein>
    <recommendedName>
        <fullName evidence="3">LysR substrate-binding domain-containing protein</fullName>
    </recommendedName>
</protein>
<dbReference type="Proteomes" id="UP000244924">
    <property type="component" value="Unassembled WGS sequence"/>
</dbReference>
<reference evidence="1 2" key="1">
    <citation type="submission" date="2018-03" db="EMBL/GenBank/DDBJ databases">
        <authorList>
            <person name="Keele B.F."/>
        </authorList>
    </citation>
    <scope>NUCLEOTIDE SEQUENCE [LARGE SCALE GENOMIC DNA]</scope>
    <source>
        <strain evidence="1 2">CECT 8626</strain>
    </source>
</reference>
<dbReference type="EMBL" id="OMOQ01000001">
    <property type="protein sequence ID" value="SPH16679.1"/>
    <property type="molecule type" value="Genomic_DNA"/>
</dbReference>
<organism evidence="1 2">
    <name type="scientific">Albidovulum aquaemixtae</name>
    <dbReference type="NCBI Taxonomy" id="1542388"/>
    <lineage>
        <taxon>Bacteria</taxon>
        <taxon>Pseudomonadati</taxon>
        <taxon>Pseudomonadota</taxon>
        <taxon>Alphaproteobacteria</taxon>
        <taxon>Rhodobacterales</taxon>
        <taxon>Paracoccaceae</taxon>
        <taxon>Albidovulum</taxon>
    </lineage>
</organism>
<sequence length="105" mass="11576">MPEGAANTPSERWLRERHGDEIVTTASNPRLAFDLALAGVARIVLPACAAAHYPQLRRVGPSIEVLAHDEWLVCHHEARHDSPTREAIEGIGRLLSDRDLRAAAR</sequence>
<proteinExistence type="predicted"/>
<keyword evidence="2" id="KW-1185">Reference proteome</keyword>
<dbReference type="SUPFAM" id="SSF53850">
    <property type="entry name" value="Periplasmic binding protein-like II"/>
    <property type="match status" value="1"/>
</dbReference>
<name>A0A2R8B224_9RHOB</name>
<evidence type="ECO:0000313" key="2">
    <source>
        <dbReference type="Proteomes" id="UP000244924"/>
    </source>
</evidence>
<evidence type="ECO:0000313" key="1">
    <source>
        <dbReference type="EMBL" id="SPH16679.1"/>
    </source>
</evidence>
<dbReference type="RefSeq" id="WP_245890671.1">
    <property type="nucleotide sequence ID" value="NZ_OMOQ01000001.1"/>
</dbReference>
<dbReference type="AlphaFoldDB" id="A0A2R8B224"/>